<dbReference type="RefSeq" id="XP_005712510.1">
    <property type="nucleotide sequence ID" value="XM_005712453.1"/>
</dbReference>
<dbReference type="OMA" id="MNIVKDY"/>
<dbReference type="Pfam" id="PF00899">
    <property type="entry name" value="ThiF"/>
    <property type="match status" value="1"/>
</dbReference>
<dbReference type="KEGG" id="ccp:CHC_T00001650001"/>
<dbReference type="CDD" id="cd00757">
    <property type="entry name" value="ThiF_MoeB_HesA_family"/>
    <property type="match status" value="1"/>
</dbReference>
<dbReference type="PANTHER" id="PTHR10953:SF9">
    <property type="entry name" value="UBIQUITIN-LIKE MODIFIER-ACTIVATING ENZYME 5"/>
    <property type="match status" value="1"/>
</dbReference>
<dbReference type="OrthoDB" id="206053at2759"/>
<dbReference type="PhylomeDB" id="R7Q3Y9"/>
<dbReference type="GO" id="GO:0071569">
    <property type="term" value="P:protein ufmylation"/>
    <property type="evidence" value="ECO:0007669"/>
    <property type="project" value="TreeGrafter"/>
</dbReference>
<evidence type="ECO:0000313" key="10">
    <source>
        <dbReference type="EMBL" id="CDF32739.1"/>
    </source>
</evidence>
<evidence type="ECO:0000256" key="4">
    <source>
        <dbReference type="ARBA" id="ARBA00022741"/>
    </source>
</evidence>
<dbReference type="GO" id="GO:0005524">
    <property type="term" value="F:ATP binding"/>
    <property type="evidence" value="ECO:0007669"/>
    <property type="project" value="UniProtKB-KW"/>
</dbReference>
<evidence type="ECO:0000256" key="1">
    <source>
        <dbReference type="ARBA" id="ARBA00005339"/>
    </source>
</evidence>
<organism evidence="10 11">
    <name type="scientific">Chondrus crispus</name>
    <name type="common">Carrageen Irish moss</name>
    <name type="synonym">Polymorpha crispa</name>
    <dbReference type="NCBI Taxonomy" id="2769"/>
    <lineage>
        <taxon>Eukaryota</taxon>
        <taxon>Rhodophyta</taxon>
        <taxon>Florideophyceae</taxon>
        <taxon>Rhodymeniophycidae</taxon>
        <taxon>Gigartinales</taxon>
        <taxon>Gigartinaceae</taxon>
        <taxon>Chondrus</taxon>
    </lineage>
</organism>
<dbReference type="FunFam" id="3.40.50.720:FF:000066">
    <property type="entry name" value="Putative ubiquitin-like modifier-activating enzyme 5"/>
    <property type="match status" value="1"/>
</dbReference>
<dbReference type="GO" id="GO:0071566">
    <property type="term" value="F:UFM1 activating enzyme activity"/>
    <property type="evidence" value="ECO:0007669"/>
    <property type="project" value="TreeGrafter"/>
</dbReference>
<accession>R7Q3Y9</accession>
<evidence type="ECO:0000256" key="3">
    <source>
        <dbReference type="ARBA" id="ARBA00022723"/>
    </source>
</evidence>
<evidence type="ECO:0000256" key="8">
    <source>
        <dbReference type="SAM" id="MobiDB-lite"/>
    </source>
</evidence>
<keyword evidence="4" id="KW-0547">Nucleotide-binding</keyword>
<dbReference type="PANTHER" id="PTHR10953">
    <property type="entry name" value="UBIQUITIN-ACTIVATING ENZYME E1"/>
    <property type="match status" value="1"/>
</dbReference>
<dbReference type="SUPFAM" id="SSF69572">
    <property type="entry name" value="Activating enzymes of the ubiquitin-like proteins"/>
    <property type="match status" value="1"/>
</dbReference>
<feature type="region of interest" description="Disordered" evidence="8">
    <location>
        <begin position="36"/>
        <end position="55"/>
    </location>
</feature>
<dbReference type="Gene3D" id="3.40.50.720">
    <property type="entry name" value="NAD(P)-binding Rossmann-like Domain"/>
    <property type="match status" value="1"/>
</dbReference>
<keyword evidence="3" id="KW-0479">Metal-binding</keyword>
<dbReference type="InterPro" id="IPR035985">
    <property type="entry name" value="Ubiquitin-activating_enz"/>
</dbReference>
<name>R7Q3Y9_CHOCR</name>
<dbReference type="Gramene" id="CDF32739">
    <property type="protein sequence ID" value="CDF32739"/>
    <property type="gene ID" value="CHC_T00001650001"/>
</dbReference>
<proteinExistence type="inferred from homology"/>
<dbReference type="EMBL" id="HG001566">
    <property type="protein sequence ID" value="CDF32739.1"/>
    <property type="molecule type" value="Genomic_DNA"/>
</dbReference>
<dbReference type="InterPro" id="IPR045886">
    <property type="entry name" value="ThiF/MoeB/HesA"/>
</dbReference>
<dbReference type="GO" id="GO:0046872">
    <property type="term" value="F:metal ion binding"/>
    <property type="evidence" value="ECO:0007669"/>
    <property type="project" value="UniProtKB-KW"/>
</dbReference>
<dbReference type="GeneID" id="17320231"/>
<keyword evidence="11" id="KW-1185">Reference proteome</keyword>
<evidence type="ECO:0000256" key="5">
    <source>
        <dbReference type="ARBA" id="ARBA00022786"/>
    </source>
</evidence>
<protein>
    <recommendedName>
        <fullName evidence="2">Ubiquitin-like modifier-activating enzyme 5</fullName>
    </recommendedName>
</protein>
<evidence type="ECO:0000256" key="7">
    <source>
        <dbReference type="ARBA" id="ARBA00022840"/>
    </source>
</evidence>
<dbReference type="AlphaFoldDB" id="R7Q3Y9"/>
<dbReference type="Proteomes" id="UP000012073">
    <property type="component" value="Unassembled WGS sequence"/>
</dbReference>
<reference evidence="11" key="1">
    <citation type="journal article" date="2013" name="Proc. Natl. Acad. Sci. U.S.A.">
        <title>Genome structure and metabolic features in the red seaweed Chondrus crispus shed light on evolution of the Archaeplastida.</title>
        <authorList>
            <person name="Collen J."/>
            <person name="Porcel B."/>
            <person name="Carre W."/>
            <person name="Ball S.G."/>
            <person name="Chaparro C."/>
            <person name="Tonon T."/>
            <person name="Barbeyron T."/>
            <person name="Michel G."/>
            <person name="Noel B."/>
            <person name="Valentin K."/>
            <person name="Elias M."/>
            <person name="Artiguenave F."/>
            <person name="Arun A."/>
            <person name="Aury J.M."/>
            <person name="Barbosa-Neto J.F."/>
            <person name="Bothwell J.H."/>
            <person name="Bouget F.Y."/>
            <person name="Brillet L."/>
            <person name="Cabello-Hurtado F."/>
            <person name="Capella-Gutierrez S."/>
            <person name="Charrier B."/>
            <person name="Cladiere L."/>
            <person name="Cock J.M."/>
            <person name="Coelho S.M."/>
            <person name="Colleoni C."/>
            <person name="Czjzek M."/>
            <person name="Da Silva C."/>
            <person name="Delage L."/>
            <person name="Denoeud F."/>
            <person name="Deschamps P."/>
            <person name="Dittami S.M."/>
            <person name="Gabaldon T."/>
            <person name="Gachon C.M."/>
            <person name="Groisillier A."/>
            <person name="Herve C."/>
            <person name="Jabbari K."/>
            <person name="Katinka M."/>
            <person name="Kloareg B."/>
            <person name="Kowalczyk N."/>
            <person name="Labadie K."/>
            <person name="Leblanc C."/>
            <person name="Lopez P.J."/>
            <person name="McLachlan D.H."/>
            <person name="Meslet-Cladiere L."/>
            <person name="Moustafa A."/>
            <person name="Nehr Z."/>
            <person name="Nyvall Collen P."/>
            <person name="Panaud O."/>
            <person name="Partensky F."/>
            <person name="Poulain J."/>
            <person name="Rensing S.A."/>
            <person name="Rousvoal S."/>
            <person name="Samson G."/>
            <person name="Symeonidi A."/>
            <person name="Weissenbach J."/>
            <person name="Zambounis A."/>
            <person name="Wincker P."/>
            <person name="Boyen C."/>
        </authorList>
    </citation>
    <scope>NUCLEOTIDE SEQUENCE [LARGE SCALE GENOMIC DNA]</scope>
    <source>
        <strain evidence="11">cv. Stackhouse</strain>
    </source>
</reference>
<evidence type="ECO:0000256" key="6">
    <source>
        <dbReference type="ARBA" id="ARBA00022833"/>
    </source>
</evidence>
<sequence>MDSFLADADALLTKASLSPDQKIRIRHALHNLPVPTPAPIPTARNGPAAPAMSSEVVSDNPYSRLMALKRMGIVSNYERIRSLTVAVVGVGGVGSVAAEMLTRCGIGKLILFDYDKVELANMNRLFFRPEQSGLSKVSAATQTLRNINPDVVFDAHNYDITSLDNFDHFLNLLSTGGLADSPVDLVLSCVDNFAARNTINAACNELSQTWIESGVSEDAVSGHIQLIVPGRLACFSCAPPLVVASDIDEKTLKREGVCAASLPTTMGIVAGMLIQATLKRLLGFGHVSDYLGYSAMKDFFPTMTLKPNPACDDSWCVKRQAEERERMAKEEARRKLHKEEEMHPDNEWGISVVDDAAGDPPVAAKSKQAAVAKGLEYAYEERTVEEADEDERVKDTGADLEDLMSQLKGL</sequence>
<dbReference type="PROSITE" id="PS00065">
    <property type="entry name" value="D_2_HYDROXYACID_DH_1"/>
    <property type="match status" value="1"/>
</dbReference>
<comment type="similarity">
    <text evidence="1">Belongs to the ubiquitin-activating E1 family. UBA5 subfamily.</text>
</comment>
<dbReference type="STRING" id="2769.R7Q3Y9"/>
<dbReference type="InterPro" id="IPR000594">
    <property type="entry name" value="ThiF_NAD_FAD-bd"/>
</dbReference>
<evidence type="ECO:0000256" key="2">
    <source>
        <dbReference type="ARBA" id="ARBA00016279"/>
    </source>
</evidence>
<dbReference type="GO" id="GO:0005829">
    <property type="term" value="C:cytosol"/>
    <property type="evidence" value="ECO:0007669"/>
    <property type="project" value="TreeGrafter"/>
</dbReference>
<dbReference type="InterPro" id="IPR029752">
    <property type="entry name" value="D-isomer_DH_CS1"/>
</dbReference>
<keyword evidence="5" id="KW-0833">Ubl conjugation pathway</keyword>
<keyword evidence="7" id="KW-0067">ATP-binding</keyword>
<evidence type="ECO:0000259" key="9">
    <source>
        <dbReference type="Pfam" id="PF00899"/>
    </source>
</evidence>
<evidence type="ECO:0000313" key="11">
    <source>
        <dbReference type="Proteomes" id="UP000012073"/>
    </source>
</evidence>
<gene>
    <name evidence="10" type="ORF">CHC_T00001650001</name>
</gene>
<keyword evidence="6" id="KW-0862">Zinc</keyword>
<feature type="domain" description="THIF-type NAD/FAD binding fold" evidence="9">
    <location>
        <begin position="62"/>
        <end position="311"/>
    </location>
</feature>